<dbReference type="PIRSF" id="PIRSF036979">
    <property type="entry name" value="Arginase"/>
    <property type="match status" value="1"/>
</dbReference>
<dbReference type="EC" id="3.5.3.11" evidence="5"/>
<dbReference type="OrthoDB" id="9789727at2"/>
<dbReference type="GO" id="GO:0046872">
    <property type="term" value="F:metal ion binding"/>
    <property type="evidence" value="ECO:0007669"/>
    <property type="project" value="UniProtKB-KW"/>
</dbReference>
<dbReference type="EMBL" id="CP001999">
    <property type="protein sequence ID" value="ADG91991.1"/>
    <property type="molecule type" value="Genomic_DNA"/>
</dbReference>
<keyword evidence="6" id="KW-1185">Reference proteome</keyword>
<keyword evidence="4" id="KW-0464">Manganese</keyword>
<dbReference type="Gene3D" id="3.40.800.10">
    <property type="entry name" value="Ureohydrolase domain"/>
    <property type="match status" value="1"/>
</dbReference>
<dbReference type="Pfam" id="PF00491">
    <property type="entry name" value="Arginase"/>
    <property type="match status" value="1"/>
</dbReference>
<feature type="binding site" evidence="4">
    <location>
        <position position="234"/>
    </location>
    <ligand>
        <name>Mn(2+)</name>
        <dbReference type="ChEBI" id="CHEBI:29035"/>
        <label>2</label>
    </ligand>
</feature>
<feature type="binding site" evidence="4">
    <location>
        <position position="121"/>
    </location>
    <ligand>
        <name>Mn(2+)</name>
        <dbReference type="ChEBI" id="CHEBI:29035"/>
        <label>1</label>
    </ligand>
</feature>
<dbReference type="PRINTS" id="PR00116">
    <property type="entry name" value="ARGINASE"/>
</dbReference>
<evidence type="ECO:0000256" key="4">
    <source>
        <dbReference type="PIRSR" id="PIRSR036979-1"/>
    </source>
</evidence>
<evidence type="ECO:0000256" key="3">
    <source>
        <dbReference type="ARBA" id="ARBA00022801"/>
    </source>
</evidence>
<dbReference type="KEGG" id="ant:Arnit_0325"/>
<evidence type="ECO:0000256" key="1">
    <source>
        <dbReference type="ARBA" id="ARBA00009227"/>
    </source>
</evidence>
<proteinExistence type="inferred from homology"/>
<comment type="cofactor">
    <cofactor evidence="4">
        <name>Mn(2+)</name>
        <dbReference type="ChEBI" id="CHEBI:29035"/>
    </cofactor>
    <text evidence="4">Binds 2 manganese ions per subunit.</text>
</comment>
<feature type="binding site" evidence="4">
    <location>
        <position position="143"/>
    </location>
    <ligand>
        <name>Mn(2+)</name>
        <dbReference type="ChEBI" id="CHEBI:29035"/>
        <label>1</label>
    </ligand>
</feature>
<dbReference type="NCBIfam" id="TIGR01230">
    <property type="entry name" value="agmatinase"/>
    <property type="match status" value="1"/>
</dbReference>
<dbReference type="AlphaFoldDB" id="D5V529"/>
<dbReference type="PANTHER" id="PTHR11358:SF26">
    <property type="entry name" value="GUANIDINO ACID HYDROLASE, MITOCHONDRIAL"/>
    <property type="match status" value="1"/>
</dbReference>
<dbReference type="RefSeq" id="WP_013134136.1">
    <property type="nucleotide sequence ID" value="NC_014166.1"/>
</dbReference>
<keyword evidence="3 5" id="KW-0378">Hydrolase</keyword>
<dbReference type="PANTHER" id="PTHR11358">
    <property type="entry name" value="ARGINASE/AGMATINASE"/>
    <property type="match status" value="1"/>
</dbReference>
<dbReference type="Proteomes" id="UP000000939">
    <property type="component" value="Chromosome"/>
</dbReference>
<dbReference type="InterPro" id="IPR006035">
    <property type="entry name" value="Ureohydrolase"/>
</dbReference>
<keyword evidence="2 4" id="KW-0479">Metal-binding</keyword>
<accession>D5V529</accession>
<dbReference type="STRING" id="572480.Arnit_0325"/>
<dbReference type="CDD" id="cd11592">
    <property type="entry name" value="Agmatinase_PAH"/>
    <property type="match status" value="1"/>
</dbReference>
<dbReference type="SUPFAM" id="SSF52768">
    <property type="entry name" value="Arginase/deacetylase"/>
    <property type="match status" value="1"/>
</dbReference>
<evidence type="ECO:0000256" key="2">
    <source>
        <dbReference type="ARBA" id="ARBA00022723"/>
    </source>
</evidence>
<feature type="binding site" evidence="4">
    <location>
        <position position="145"/>
    </location>
    <ligand>
        <name>Mn(2+)</name>
        <dbReference type="ChEBI" id="CHEBI:29035"/>
        <label>1</label>
    </ligand>
</feature>
<dbReference type="eggNOG" id="COG0010">
    <property type="taxonomic scope" value="Bacteria"/>
</dbReference>
<dbReference type="InterPro" id="IPR005925">
    <property type="entry name" value="Agmatinase-rel"/>
</dbReference>
<sequence>MSQDQQQLPRYSGIATFMRCAYEESLEGIDIGLIGVPFDGGVTNRTGTRHGPRDIRVQSTLMRSVNQSTGIAPFELCKVADVGDALPESPFELERSHKSIQSFFEKVVEAGVLPISAGGDHSISLPILRALAKDEPVALVHFDAHCDTGGDYLGSKFHHGSPFRVAVEEGLIDPKKTIQIGIRGSLNHKEMWKFSHDSGMRVIYMDEFYDLGVDGIIKEIHKIVGETPTYITFDVDGLDPAFAVGTGTPEVGGFTTFEAIEMIRGLTGLHIVGGDVVEVSPPFDPSGSTALVGATMMFELLCIAAESLVARKDSLAC</sequence>
<dbReference type="HOGENOM" id="CLU_039478_0_0_7"/>
<gene>
    <name evidence="5" type="ordered locus">Arnit_0325</name>
</gene>
<protein>
    <submittedName>
        <fullName evidence="5">Agmatinase</fullName>
        <ecNumber evidence="5">3.5.3.11</ecNumber>
    </submittedName>
</protein>
<dbReference type="InterPro" id="IPR023696">
    <property type="entry name" value="Ureohydrolase_dom_sf"/>
</dbReference>
<dbReference type="GO" id="GO:0033389">
    <property type="term" value="P:putrescine biosynthetic process from arginine, via agmatine"/>
    <property type="evidence" value="ECO:0007669"/>
    <property type="project" value="TreeGrafter"/>
</dbReference>
<evidence type="ECO:0000313" key="5">
    <source>
        <dbReference type="EMBL" id="ADG91991.1"/>
    </source>
</evidence>
<evidence type="ECO:0000313" key="6">
    <source>
        <dbReference type="Proteomes" id="UP000000939"/>
    </source>
</evidence>
<comment type="similarity">
    <text evidence="1">Belongs to the arginase family. Agmatinase subfamily.</text>
</comment>
<feature type="binding site" evidence="4">
    <location>
        <position position="236"/>
    </location>
    <ligand>
        <name>Mn(2+)</name>
        <dbReference type="ChEBI" id="CHEBI:29035"/>
        <label>1</label>
    </ligand>
</feature>
<dbReference type="GO" id="GO:0008783">
    <property type="term" value="F:agmatinase activity"/>
    <property type="evidence" value="ECO:0007669"/>
    <property type="project" value="UniProtKB-EC"/>
</dbReference>
<name>D5V529_ARCNC</name>
<organism evidence="5 6">
    <name type="scientific">Arcobacter nitrofigilis (strain ATCC 33309 / DSM 7299 / CCUG 15893 / LMG 7604 / NCTC 12251 / CI)</name>
    <name type="common">Campylobacter nitrofigilis</name>
    <dbReference type="NCBI Taxonomy" id="572480"/>
    <lineage>
        <taxon>Bacteria</taxon>
        <taxon>Pseudomonadati</taxon>
        <taxon>Campylobacterota</taxon>
        <taxon>Epsilonproteobacteria</taxon>
        <taxon>Campylobacterales</taxon>
        <taxon>Arcobacteraceae</taxon>
        <taxon>Arcobacter</taxon>
    </lineage>
</organism>
<dbReference type="PROSITE" id="PS51409">
    <property type="entry name" value="ARGINASE_2"/>
    <property type="match status" value="1"/>
</dbReference>
<reference evidence="5 6" key="1">
    <citation type="journal article" date="2010" name="Stand. Genomic Sci.">
        <title>Complete genome sequence of Arcobacter nitrofigilis type strain (CI).</title>
        <authorList>
            <person name="Pati A."/>
            <person name="Gronow S."/>
            <person name="Lapidus A."/>
            <person name="Copeland A."/>
            <person name="Glavina Del Rio T."/>
            <person name="Nolan M."/>
            <person name="Lucas S."/>
            <person name="Tice H."/>
            <person name="Cheng J.F."/>
            <person name="Han C."/>
            <person name="Chertkov O."/>
            <person name="Bruce D."/>
            <person name="Tapia R."/>
            <person name="Goodwin L."/>
            <person name="Pitluck S."/>
            <person name="Liolios K."/>
            <person name="Ivanova N."/>
            <person name="Mavromatis K."/>
            <person name="Chen A."/>
            <person name="Palaniappan K."/>
            <person name="Land M."/>
            <person name="Hauser L."/>
            <person name="Chang Y.J."/>
            <person name="Jeffries C.D."/>
            <person name="Detter J.C."/>
            <person name="Rohde M."/>
            <person name="Goker M."/>
            <person name="Bristow J."/>
            <person name="Eisen J.A."/>
            <person name="Markowitz V."/>
            <person name="Hugenholtz P."/>
            <person name="Klenk H.P."/>
            <person name="Kyrpides N.C."/>
        </authorList>
    </citation>
    <scope>NUCLEOTIDE SEQUENCE [LARGE SCALE GENOMIC DNA]</scope>
    <source>
        <strain evidence="6">ATCC 33309 / DSM 7299 / CCUG 15893 / LMG 7604 / NCTC 12251 / CI</strain>
    </source>
</reference>
<feature type="binding site" evidence="4">
    <location>
        <position position="147"/>
    </location>
    <ligand>
        <name>Mn(2+)</name>
        <dbReference type="ChEBI" id="CHEBI:29035"/>
        <label>1</label>
    </ligand>
</feature>